<name>A0A135SGT6_9PEZI</name>
<proteinExistence type="predicted"/>
<dbReference type="AlphaFoldDB" id="A0A135SGT6"/>
<dbReference type="InterPro" id="IPR051061">
    <property type="entry name" value="Zinc_finger_trans_reg"/>
</dbReference>
<feature type="region of interest" description="Disordered" evidence="1">
    <location>
        <begin position="474"/>
        <end position="601"/>
    </location>
</feature>
<evidence type="ECO:0000256" key="1">
    <source>
        <dbReference type="SAM" id="MobiDB-lite"/>
    </source>
</evidence>
<dbReference type="GO" id="GO:0003712">
    <property type="term" value="F:transcription coregulator activity"/>
    <property type="evidence" value="ECO:0007669"/>
    <property type="project" value="TreeGrafter"/>
</dbReference>
<comment type="caution">
    <text evidence="3">The sequence shown here is derived from an EMBL/GenBank/DDBJ whole genome shotgun (WGS) entry which is preliminary data.</text>
</comment>
<feature type="domain" description="C2H2-type" evidence="2">
    <location>
        <begin position="684"/>
        <end position="707"/>
    </location>
</feature>
<dbReference type="SMART" id="SM00355">
    <property type="entry name" value="ZnF_C2H2"/>
    <property type="match status" value="5"/>
</dbReference>
<accession>A0A135SGT6</accession>
<dbReference type="PROSITE" id="PS00028">
    <property type="entry name" value="ZINC_FINGER_C2H2_1"/>
    <property type="match status" value="1"/>
</dbReference>
<evidence type="ECO:0000259" key="2">
    <source>
        <dbReference type="PROSITE" id="PS00028"/>
    </source>
</evidence>
<organism evidence="3 4">
    <name type="scientific">Colletotrichum simmondsii</name>
    <dbReference type="NCBI Taxonomy" id="703756"/>
    <lineage>
        <taxon>Eukaryota</taxon>
        <taxon>Fungi</taxon>
        <taxon>Dikarya</taxon>
        <taxon>Ascomycota</taxon>
        <taxon>Pezizomycotina</taxon>
        <taxon>Sordariomycetes</taxon>
        <taxon>Hypocreomycetidae</taxon>
        <taxon>Glomerellales</taxon>
        <taxon>Glomerellaceae</taxon>
        <taxon>Colletotrichum</taxon>
        <taxon>Colletotrichum acutatum species complex</taxon>
    </lineage>
</organism>
<evidence type="ECO:0000313" key="4">
    <source>
        <dbReference type="Proteomes" id="UP000070328"/>
    </source>
</evidence>
<dbReference type="GO" id="GO:0006357">
    <property type="term" value="P:regulation of transcription by RNA polymerase II"/>
    <property type="evidence" value="ECO:0007669"/>
    <property type="project" value="TreeGrafter"/>
</dbReference>
<dbReference type="GO" id="GO:0005634">
    <property type="term" value="C:nucleus"/>
    <property type="evidence" value="ECO:0007669"/>
    <property type="project" value="TreeGrafter"/>
</dbReference>
<reference evidence="3 4" key="1">
    <citation type="submission" date="2014-02" db="EMBL/GenBank/DDBJ databases">
        <title>The genome sequence of Colletotrichum simmondsii CBS122122.</title>
        <authorList>
            <person name="Baroncelli R."/>
            <person name="Thon M.R."/>
        </authorList>
    </citation>
    <scope>NUCLEOTIDE SEQUENCE [LARGE SCALE GENOMIC DNA]</scope>
    <source>
        <strain evidence="3 4">CBS122122</strain>
    </source>
</reference>
<evidence type="ECO:0000313" key="3">
    <source>
        <dbReference type="EMBL" id="KXH35007.1"/>
    </source>
</evidence>
<dbReference type="EMBL" id="JFBX01000571">
    <property type="protein sequence ID" value="KXH35007.1"/>
    <property type="molecule type" value="Genomic_DNA"/>
</dbReference>
<gene>
    <name evidence="3" type="ORF">CSIM01_13088</name>
</gene>
<dbReference type="PANTHER" id="PTHR46179">
    <property type="entry name" value="ZINC FINGER PROTEIN"/>
    <property type="match status" value="1"/>
</dbReference>
<feature type="compositionally biased region" description="Polar residues" evidence="1">
    <location>
        <begin position="492"/>
        <end position="503"/>
    </location>
</feature>
<dbReference type="PANTHER" id="PTHR46179:SF26">
    <property type="entry name" value="ZINC FINGER PROTEIN 423 HOMOLOG"/>
    <property type="match status" value="1"/>
</dbReference>
<sequence length="877" mass="98252">MEPMSSDYEDDGPAPTSRFATAGMNSLSRFEATAEADRRASKLYAKNLQQNMNAPGPERLLAMWSNRFYKFREVTLRVDDQIIRFLHTIPGKITGQGPDGRVSYQYVKGGVSHILKKLQFDYKNWSWTKHDSARIESTLRDLLHKDVLSREPCRGEKLWLTSDIVSKMTTKMIADADALGTFSWDFLLVKVLMILIPAAIGARSGDVTRSRLYTGTEYTKFSDVVIRLRDSDSQYGNELWGTITLPYTKTHKRDPTRNHAIEFVELMDPLNNAACVLKLILAHALRHGMVHGAHSWDQMMENLQKTKLITWVNPQRPLLCGSISGVAGKVNLDLPAPTDLMLRTLRGAAEAVGMRKKPIMHDLRRGAAHEQVHLPSTIRPTAMDSARRLLGHSHAANRSGVTELYTGHVAEPTWNLRLENKPAPRARMVVDFDEMPPAKRPRLSPSQVTAYCNQNDLDPNSTQHRKRAAYHLNAEHDGREPATGPSTPLAVASTSTDAENTGQLAPPKTRLSSRSLTKLCEDNQLDPNNKKDRIKASRMRNRQLERDHEIGASLEEAPVRTPLGPKDPNSAGPRIDSPAMDDEDDTLQPPPLHPPTEQEEDNSMINLLFSDPIPEEEVVSMLMGSSGEAAPKPTAAVYQQPRAFAKWLSQVNIVKWETIGAYGLPDSAVSGGSRDPPTRFIHLCPTEGCNETFLTHHGLERHLNRTHSEVIETIQCLDCHKKMRKGSLQKHHKEYHMEMTCPEKGCENRGIFHGTVELAAHKDQIHSGWINRGCPVKECNRFENDFKAIQNLVKHVKVSHPTFDLDELSHWTGIPIKKPASQTLPTWTPTRCPWQECSASLRVYNNRVTLLGHADRVHRAKAADVDNKLQALNGSGA</sequence>
<dbReference type="InterPro" id="IPR013087">
    <property type="entry name" value="Znf_C2H2_type"/>
</dbReference>
<dbReference type="Proteomes" id="UP000070328">
    <property type="component" value="Unassembled WGS sequence"/>
</dbReference>
<keyword evidence="4" id="KW-1185">Reference proteome</keyword>
<protein>
    <recommendedName>
        <fullName evidence="2">C2H2-type domain-containing protein</fullName>
    </recommendedName>
</protein>
<feature type="region of interest" description="Disordered" evidence="1">
    <location>
        <begin position="1"/>
        <end position="20"/>
    </location>
</feature>